<proteinExistence type="inferred from homology"/>
<dbReference type="CDD" id="cd05398">
    <property type="entry name" value="NT_ClassII-CCAase"/>
    <property type="match status" value="1"/>
</dbReference>
<dbReference type="GO" id="GO:0008033">
    <property type="term" value="P:tRNA processing"/>
    <property type="evidence" value="ECO:0007669"/>
    <property type="project" value="UniProtKB-KW"/>
</dbReference>
<dbReference type="InterPro" id="IPR043519">
    <property type="entry name" value="NT_sf"/>
</dbReference>
<keyword evidence="9" id="KW-0460">Magnesium</keyword>
<dbReference type="InterPro" id="IPR050124">
    <property type="entry name" value="tRNA_CCA-adding_enzyme"/>
</dbReference>
<evidence type="ECO:0000256" key="4">
    <source>
        <dbReference type="ARBA" id="ARBA00022695"/>
    </source>
</evidence>
<comment type="cofactor">
    <cofactor evidence="1">
        <name>Mg(2+)</name>
        <dbReference type="ChEBI" id="CHEBI:18420"/>
    </cofactor>
</comment>
<evidence type="ECO:0000256" key="2">
    <source>
        <dbReference type="ARBA" id="ARBA00022679"/>
    </source>
</evidence>
<dbReference type="CDD" id="cd00077">
    <property type="entry name" value="HDc"/>
    <property type="match status" value="1"/>
</dbReference>
<organism evidence="14 15">
    <name type="scientific">candidate division WWE3 bacterium</name>
    <dbReference type="NCBI Taxonomy" id="2053526"/>
    <lineage>
        <taxon>Bacteria</taxon>
        <taxon>Katanobacteria</taxon>
    </lineage>
</organism>
<gene>
    <name evidence="14" type="ORF">HS096_02155</name>
</gene>
<keyword evidence="4" id="KW-0548">Nucleotidyltransferase</keyword>
<dbReference type="PANTHER" id="PTHR47545:SF1">
    <property type="entry name" value="MULTIFUNCTIONAL CCA PROTEIN"/>
    <property type="match status" value="1"/>
</dbReference>
<evidence type="ECO:0000256" key="6">
    <source>
        <dbReference type="ARBA" id="ARBA00022741"/>
    </source>
</evidence>
<dbReference type="Pfam" id="PF01743">
    <property type="entry name" value="PolyA_pol"/>
    <property type="match status" value="1"/>
</dbReference>
<evidence type="ECO:0000256" key="8">
    <source>
        <dbReference type="ARBA" id="ARBA00022840"/>
    </source>
</evidence>
<dbReference type="Gene3D" id="3.30.460.10">
    <property type="entry name" value="Beta Polymerase, domain 2"/>
    <property type="match status" value="1"/>
</dbReference>
<comment type="similarity">
    <text evidence="11">Belongs to the tRNA nucleotidyltransferase/poly(A) polymerase family.</text>
</comment>
<dbReference type="InterPro" id="IPR003607">
    <property type="entry name" value="HD/PDEase_dom"/>
</dbReference>
<evidence type="ECO:0000313" key="14">
    <source>
        <dbReference type="EMBL" id="MBE7525173.1"/>
    </source>
</evidence>
<evidence type="ECO:0000256" key="3">
    <source>
        <dbReference type="ARBA" id="ARBA00022694"/>
    </source>
</evidence>
<evidence type="ECO:0000313" key="15">
    <source>
        <dbReference type="Proteomes" id="UP000710385"/>
    </source>
</evidence>
<keyword evidence="6" id="KW-0547">Nucleotide-binding</keyword>
<evidence type="ECO:0000256" key="7">
    <source>
        <dbReference type="ARBA" id="ARBA00022800"/>
    </source>
</evidence>
<evidence type="ECO:0000256" key="5">
    <source>
        <dbReference type="ARBA" id="ARBA00022723"/>
    </source>
</evidence>
<evidence type="ECO:0000259" key="12">
    <source>
        <dbReference type="Pfam" id="PF01743"/>
    </source>
</evidence>
<dbReference type="AlphaFoldDB" id="A0A928Y5J1"/>
<dbReference type="PANTHER" id="PTHR47545">
    <property type="entry name" value="MULTIFUNCTIONAL CCA PROTEIN"/>
    <property type="match status" value="1"/>
</dbReference>
<dbReference type="GO" id="GO:0042245">
    <property type="term" value="P:RNA repair"/>
    <property type="evidence" value="ECO:0007669"/>
    <property type="project" value="UniProtKB-KW"/>
</dbReference>
<keyword evidence="5" id="KW-0479">Metal-binding</keyword>
<dbReference type="Proteomes" id="UP000710385">
    <property type="component" value="Unassembled WGS sequence"/>
</dbReference>
<comment type="caution">
    <text evidence="14">The sequence shown here is derived from an EMBL/GenBank/DDBJ whole genome shotgun (WGS) entry which is preliminary data.</text>
</comment>
<evidence type="ECO:0000256" key="9">
    <source>
        <dbReference type="ARBA" id="ARBA00022842"/>
    </source>
</evidence>
<dbReference type="EMBL" id="JABTTY010000001">
    <property type="protein sequence ID" value="MBE7525173.1"/>
    <property type="molecule type" value="Genomic_DNA"/>
</dbReference>
<evidence type="ECO:0000256" key="11">
    <source>
        <dbReference type="RuleBase" id="RU003953"/>
    </source>
</evidence>
<keyword evidence="10 11" id="KW-0694">RNA-binding</keyword>
<protein>
    <recommendedName>
        <fullName evidence="16">HD domain-containing protein</fullName>
    </recommendedName>
</protein>
<evidence type="ECO:0000256" key="10">
    <source>
        <dbReference type="ARBA" id="ARBA00022884"/>
    </source>
</evidence>
<accession>A0A928Y5J1</accession>
<dbReference type="GO" id="GO:0046872">
    <property type="term" value="F:metal ion binding"/>
    <property type="evidence" value="ECO:0007669"/>
    <property type="project" value="UniProtKB-KW"/>
</dbReference>
<evidence type="ECO:0000256" key="1">
    <source>
        <dbReference type="ARBA" id="ARBA00001946"/>
    </source>
</evidence>
<dbReference type="GO" id="GO:0005524">
    <property type="term" value="F:ATP binding"/>
    <property type="evidence" value="ECO:0007669"/>
    <property type="project" value="UniProtKB-KW"/>
</dbReference>
<evidence type="ECO:0008006" key="16">
    <source>
        <dbReference type="Google" id="ProtNLM"/>
    </source>
</evidence>
<dbReference type="GO" id="GO:0016779">
    <property type="term" value="F:nucleotidyltransferase activity"/>
    <property type="evidence" value="ECO:0007669"/>
    <property type="project" value="UniProtKB-KW"/>
</dbReference>
<dbReference type="Pfam" id="PF12627">
    <property type="entry name" value="PolyA_pol_RNAbd"/>
    <property type="match status" value="1"/>
</dbReference>
<dbReference type="InterPro" id="IPR002646">
    <property type="entry name" value="PolA_pol_head_dom"/>
</dbReference>
<keyword evidence="7" id="KW-0692">RNA repair</keyword>
<feature type="domain" description="Poly A polymerase head" evidence="12">
    <location>
        <begin position="53"/>
        <end position="182"/>
    </location>
</feature>
<reference evidence="14" key="1">
    <citation type="submission" date="2020-05" db="EMBL/GenBank/DDBJ databases">
        <title>High-Quality Genomes of Partial-Nitritation/Anammox System by Hierarchical Clustering Based Hybrid Assembly.</title>
        <authorList>
            <person name="Liu L."/>
            <person name="Wang Y."/>
            <person name="Che Y."/>
            <person name="Chen Y."/>
            <person name="Xia Y."/>
            <person name="Luo R."/>
            <person name="Cheng S.H."/>
            <person name="Zheng C."/>
            <person name="Zhang T."/>
        </authorList>
    </citation>
    <scope>NUCLEOTIDE SEQUENCE</scope>
    <source>
        <strain evidence="14">H1_PAT1</strain>
    </source>
</reference>
<dbReference type="Gene3D" id="1.10.3090.10">
    <property type="entry name" value="cca-adding enzyme, domain 2"/>
    <property type="match status" value="1"/>
</dbReference>
<evidence type="ECO:0000259" key="13">
    <source>
        <dbReference type="Pfam" id="PF12627"/>
    </source>
</evidence>
<dbReference type="SUPFAM" id="SSF81891">
    <property type="entry name" value="Poly A polymerase C-terminal region-like"/>
    <property type="match status" value="1"/>
</dbReference>
<name>A0A928Y5J1_UNCKA</name>
<feature type="domain" description="tRNA nucleotidyltransferase/poly(A) polymerase RNA and SrmB- binding" evidence="13">
    <location>
        <begin position="211"/>
        <end position="270"/>
    </location>
</feature>
<dbReference type="GO" id="GO:0003723">
    <property type="term" value="F:RNA binding"/>
    <property type="evidence" value="ECO:0007669"/>
    <property type="project" value="UniProtKB-KW"/>
</dbReference>
<dbReference type="SUPFAM" id="SSF81301">
    <property type="entry name" value="Nucleotidyltransferase"/>
    <property type="match status" value="1"/>
</dbReference>
<keyword evidence="8" id="KW-0067">ATP-binding</keyword>
<sequence>MPIFPLGKRTIAERIETAMQKTGAVGMTVQTLAETVSRLPANPDYAGKSPRLLLVGGFVRDALMGIPSKDMDVEVYGVSPERLEKLLEEEFPHRVNKVGKSFGVYHISLRSGEAFDISFPRRESKSGRGHRGFRVEGDPSMSIEDAARRRDFTFNAMAADPLTGHLADPFGGLRDLAHQRLRMTDAERFPDDPLRVYRALQFAARFDLMTETDTRETMREMVARGDMNELPKERITGEVEKLLLAEKPSVGWELAKELGLIQRYYPELHALIGAPQDPEWHPEGDVWTHTMMTLDEAAGLLREQGKELTRHERLQVMLGSLCHDLGKPKTTRAIDGRIRAPNHAVAGVETTKRALARWTFSEGIQYAAVVITKEHLAPRELFWARERGDLDEANYANAVRRLIKRIAPVSWRVLMLAAEADHRGRAVPGIESAPYAAGQAMTQVILRHGFHREPAQPLLLGRDLLALGLEPSPRFSELLRTVEDERDLGRICSKEEAITFVRNLLHR</sequence>
<dbReference type="InterPro" id="IPR032828">
    <property type="entry name" value="PolyA_RNA-bd"/>
</dbReference>
<keyword evidence="2 11" id="KW-0808">Transferase</keyword>
<keyword evidence="3" id="KW-0819">tRNA processing</keyword>